<gene>
    <name evidence="2" type="ORF">ESB13_16905</name>
</gene>
<dbReference type="OrthoDB" id="5290748at2"/>
<feature type="domain" description="DUF4130" evidence="1">
    <location>
        <begin position="85"/>
        <end position="250"/>
    </location>
</feature>
<dbReference type="AlphaFoldDB" id="A0A4Q1D6V0"/>
<dbReference type="EMBL" id="SDHZ01000002">
    <property type="protein sequence ID" value="RXK83756.1"/>
    <property type="molecule type" value="Genomic_DNA"/>
</dbReference>
<dbReference type="InterPro" id="IPR023875">
    <property type="entry name" value="DNA_repair_put"/>
</dbReference>
<sequence>MQLLVYDGSFAGILCAVFDVFEYKFKEVRLVLANTQSGLLFGREHTVITDETKAARVFTGLSKRISARALTQLRLAYLSEQADIAGILVHYMQYAFTSPTSVETDFSHPAVLSVAQVARKVNREKHRMEAFIRFQLTTDQIYYAVIEPDFNVLPVIANHFKERFADQDWLIYDARRKYGLHYNRQELTVATITFEGPVQAKNSSAVYDASETLYQELWRRYFNKTNIEARKNTRLHIRHMPLRYWKYLVEKQPVRS</sequence>
<dbReference type="RefSeq" id="WP_129004808.1">
    <property type="nucleotide sequence ID" value="NZ_SDHZ01000002.1"/>
</dbReference>
<evidence type="ECO:0000313" key="2">
    <source>
        <dbReference type="EMBL" id="RXK83756.1"/>
    </source>
</evidence>
<organism evidence="2 3">
    <name type="scientific">Filimonas effusa</name>
    <dbReference type="NCBI Taxonomy" id="2508721"/>
    <lineage>
        <taxon>Bacteria</taxon>
        <taxon>Pseudomonadati</taxon>
        <taxon>Bacteroidota</taxon>
        <taxon>Chitinophagia</taxon>
        <taxon>Chitinophagales</taxon>
        <taxon>Chitinophagaceae</taxon>
        <taxon>Filimonas</taxon>
    </lineage>
</organism>
<proteinExistence type="predicted"/>
<comment type="caution">
    <text evidence="2">The sequence shown here is derived from an EMBL/GenBank/DDBJ whole genome shotgun (WGS) entry which is preliminary data.</text>
</comment>
<keyword evidence="3" id="KW-1185">Reference proteome</keyword>
<protein>
    <submittedName>
        <fullName evidence="2">DNA metabolism protein</fullName>
    </submittedName>
</protein>
<evidence type="ECO:0000313" key="3">
    <source>
        <dbReference type="Proteomes" id="UP000290545"/>
    </source>
</evidence>
<name>A0A4Q1D6V0_9BACT</name>
<reference evidence="2 3" key="1">
    <citation type="submission" date="2019-01" db="EMBL/GenBank/DDBJ databases">
        <title>Filimonas sp. strain TTM-71.</title>
        <authorList>
            <person name="Chen W.-M."/>
        </authorList>
    </citation>
    <scope>NUCLEOTIDE SEQUENCE [LARGE SCALE GENOMIC DNA]</scope>
    <source>
        <strain evidence="2 3">TTM-71</strain>
    </source>
</reference>
<dbReference type="Proteomes" id="UP000290545">
    <property type="component" value="Unassembled WGS sequence"/>
</dbReference>
<evidence type="ECO:0000259" key="1">
    <source>
        <dbReference type="Pfam" id="PF13566"/>
    </source>
</evidence>
<accession>A0A4Q1D6V0</accession>
<dbReference type="Pfam" id="PF13566">
    <property type="entry name" value="DUF4130"/>
    <property type="match status" value="1"/>
</dbReference>
<dbReference type="NCBIfam" id="TIGR03915">
    <property type="entry name" value="SAM_7_link_chp"/>
    <property type="match status" value="1"/>
</dbReference>
<dbReference type="InterPro" id="IPR025404">
    <property type="entry name" value="DUF4130"/>
</dbReference>